<organism evidence="1 2">
    <name type="scientific">Terribacillus saccharophilus</name>
    <dbReference type="NCBI Taxonomy" id="361277"/>
    <lineage>
        <taxon>Bacteria</taxon>
        <taxon>Bacillati</taxon>
        <taxon>Bacillota</taxon>
        <taxon>Bacilli</taxon>
        <taxon>Bacillales</taxon>
        <taxon>Bacillaceae</taxon>
        <taxon>Terribacillus</taxon>
    </lineage>
</organism>
<dbReference type="Gene3D" id="3.40.50.300">
    <property type="entry name" value="P-loop containing nucleotide triphosphate hydrolases"/>
    <property type="match status" value="1"/>
</dbReference>
<dbReference type="RefSeq" id="WP_095260418.1">
    <property type="nucleotide sequence ID" value="NZ_NPBV01000002.1"/>
</dbReference>
<evidence type="ECO:0000313" key="2">
    <source>
        <dbReference type="Proteomes" id="UP000216013"/>
    </source>
</evidence>
<dbReference type="EMBL" id="NPBV01000002">
    <property type="protein sequence ID" value="PAD22654.1"/>
    <property type="molecule type" value="Genomic_DNA"/>
</dbReference>
<accession>A0A268AEW7</accession>
<reference evidence="1 2" key="1">
    <citation type="submission" date="2017-07" db="EMBL/GenBank/DDBJ databases">
        <title>Isolation and whole genome analysis of endospore-forming bacteria from heroin.</title>
        <authorList>
            <person name="Kalinowski J."/>
            <person name="Ahrens B."/>
            <person name="Al-Dilaimi A."/>
            <person name="Winkler A."/>
            <person name="Wibberg D."/>
            <person name="Schleenbecker U."/>
            <person name="Ruckert C."/>
            <person name="Wolfel R."/>
            <person name="Grass G."/>
        </authorList>
    </citation>
    <scope>NUCLEOTIDE SEQUENCE [LARGE SCALE GENOMIC DNA]</scope>
    <source>
        <strain evidence="1 2">7528</strain>
    </source>
</reference>
<proteinExistence type="predicted"/>
<protein>
    <submittedName>
        <fullName evidence="1">Uncharacterized protein</fullName>
    </submittedName>
</protein>
<name>A0A268AEW7_9BACI</name>
<evidence type="ECO:0000313" key="1">
    <source>
        <dbReference type="EMBL" id="PAD22654.1"/>
    </source>
</evidence>
<dbReference type="Proteomes" id="UP000216013">
    <property type="component" value="Unassembled WGS sequence"/>
</dbReference>
<dbReference type="InterPro" id="IPR027417">
    <property type="entry name" value="P-loop_NTPase"/>
</dbReference>
<dbReference type="AlphaFoldDB" id="A0A268AEW7"/>
<gene>
    <name evidence="1" type="ORF">CHH64_02765</name>
</gene>
<comment type="caution">
    <text evidence="1">The sequence shown here is derived from an EMBL/GenBank/DDBJ whole genome shotgun (WGS) entry which is preliminary data.</text>
</comment>
<sequence length="669" mass="76091">MEGIAPIESAARQPVFVGRQKELTVFQDWLKDKEAMSALFVISGMGGIGKSSLLARMNYLAKKEHFRTIFLDGNACPQTPASFIEYVHNLLQSFYQETPLDMLFHNPTGVRLLLCIDHFEELADLSEWFLHTFIPQLAINGIGIVIAARKPLPVSISHIQTQSFSLEYLSYEESVQYIEKTTSLFPQQIQDLANKTDGLPLSLALAVDMMTKSKNPDVRVVSQTISAKILKEVTAVSLHPLLEVLIVMEYANQEILEAVLGRQVSLQDYRNLQMLSFIDLHPYGLKLHDVAKSYLLQDFQLREPTRLYQLHRSCMQALYQELAHASQTDRAIIACALLKMNHTMWPKHNGDASFTQRIYQLRTGNLIANDLPLLHDLLEDWCSYSVDKEHNQNYHDFLDAVVQTEPESITILRDFNNKPIGMFIMLLYTTRTAPLLLKHFKTELNAIFTAKGCRQAALQADTYIPILVTAKDNLTAYTREELVGMLIVEQLVKLESGKRAILVATNDSLKHFLRAIGFKSRPASDTSCNTSWTKAEIMELDLRTSPFGDWVLHMVPEEQHKKDTLSVNQTRRILQVIQSPSELSEYCSLLMDCKNGRDLQQKVMQSLHNPVGLSSEQQEVLLNSFVRYPNNTVKAVAACNMSRATFYRHQKKAIKKLTDMLTLQKEATR</sequence>
<dbReference type="SUPFAM" id="SSF52540">
    <property type="entry name" value="P-loop containing nucleoside triphosphate hydrolases"/>
    <property type="match status" value="1"/>
</dbReference>